<name>A0A6N6JKE0_9RHOB</name>
<sequence>MRRFLLFICVAALLSGCTRLQNRYFPDPIDRIDLPPPAPLQVARPLFAVLEDETVLVEMADGTICRAAAGGSFAAGGWSGRLTECPYAYPYEVRLAASVLPGQVPLAPRPEAQQPASQTTVPFRPLVVLRVTDAARRSYEFWSEEGF</sequence>
<proteinExistence type="predicted"/>
<keyword evidence="2" id="KW-1185">Reference proteome</keyword>
<accession>A0A6N6JKE0</accession>
<dbReference type="OrthoDB" id="7850536at2"/>
<dbReference type="PROSITE" id="PS51257">
    <property type="entry name" value="PROKAR_LIPOPROTEIN"/>
    <property type="match status" value="1"/>
</dbReference>
<evidence type="ECO:0000313" key="1">
    <source>
        <dbReference type="EMBL" id="GFE65662.1"/>
    </source>
</evidence>
<dbReference type="AlphaFoldDB" id="A0A6N6JKE0"/>
<dbReference type="RefSeq" id="WP_159807788.1">
    <property type="nucleotide sequence ID" value="NZ_BLJE01000002.1"/>
</dbReference>
<protein>
    <recommendedName>
        <fullName evidence="3">Lipoprotein</fullName>
    </recommendedName>
</protein>
<dbReference type="Proteomes" id="UP000436822">
    <property type="component" value="Unassembled WGS sequence"/>
</dbReference>
<evidence type="ECO:0000313" key="2">
    <source>
        <dbReference type="Proteomes" id="UP000436822"/>
    </source>
</evidence>
<comment type="caution">
    <text evidence="1">The sequence shown here is derived from an EMBL/GenBank/DDBJ whole genome shotgun (WGS) entry which is preliminary data.</text>
</comment>
<gene>
    <name evidence="1" type="ORF">KIN_27360</name>
</gene>
<reference evidence="1 2" key="1">
    <citation type="submission" date="2019-12" db="EMBL/GenBank/DDBJ databases">
        <title>Litoreibacter badius sp. nov., a novel bacteriochlorophyll a-containing bacterium in the genus Litoreibacter.</title>
        <authorList>
            <person name="Kanamuro M."/>
            <person name="Takabe Y."/>
            <person name="Mori K."/>
            <person name="Takaichi S."/>
            <person name="Hanada S."/>
        </authorList>
    </citation>
    <scope>NUCLEOTIDE SEQUENCE [LARGE SCALE GENOMIC DNA]</scope>
    <source>
        <strain evidence="1 2">K6</strain>
    </source>
</reference>
<dbReference type="EMBL" id="BLJE01000002">
    <property type="protein sequence ID" value="GFE65662.1"/>
    <property type="molecule type" value="Genomic_DNA"/>
</dbReference>
<evidence type="ECO:0008006" key="3">
    <source>
        <dbReference type="Google" id="ProtNLM"/>
    </source>
</evidence>
<organism evidence="1 2">
    <name type="scientific">Litoreibacter roseus</name>
    <dbReference type="NCBI Taxonomy" id="2601869"/>
    <lineage>
        <taxon>Bacteria</taxon>
        <taxon>Pseudomonadati</taxon>
        <taxon>Pseudomonadota</taxon>
        <taxon>Alphaproteobacteria</taxon>
        <taxon>Rhodobacterales</taxon>
        <taxon>Roseobacteraceae</taxon>
        <taxon>Litoreibacter</taxon>
    </lineage>
</organism>